<dbReference type="Gene3D" id="3.90.870.10">
    <property type="entry name" value="DHBP synthase"/>
    <property type="match status" value="1"/>
</dbReference>
<name>A0A1H8EE26_9PROT</name>
<dbReference type="InterPro" id="IPR006070">
    <property type="entry name" value="Sua5-like_dom"/>
</dbReference>
<proteinExistence type="predicted"/>
<dbReference type="Proteomes" id="UP000183898">
    <property type="component" value="Unassembled WGS sequence"/>
</dbReference>
<dbReference type="Pfam" id="PF01300">
    <property type="entry name" value="Sua5_yciO_yrdC"/>
    <property type="match status" value="1"/>
</dbReference>
<dbReference type="InterPro" id="IPR052532">
    <property type="entry name" value="SUA5_domain"/>
</dbReference>
<dbReference type="NCBIfam" id="TIGR00057">
    <property type="entry name" value="L-threonylcarbamoyladenylate synthase"/>
    <property type="match status" value="1"/>
</dbReference>
<protein>
    <submittedName>
        <fullName evidence="2">tRNA threonylcarbamoyl adenosine modification protein, Sua5/YciO/YrdC/YwlC family</fullName>
    </submittedName>
</protein>
<gene>
    <name evidence="2" type="ORF">SAMN05216404_10312</name>
</gene>
<dbReference type="GO" id="GO:0003725">
    <property type="term" value="F:double-stranded RNA binding"/>
    <property type="evidence" value="ECO:0007669"/>
    <property type="project" value="InterPro"/>
</dbReference>
<evidence type="ECO:0000259" key="1">
    <source>
        <dbReference type="PROSITE" id="PS51163"/>
    </source>
</evidence>
<dbReference type="PANTHER" id="PTHR42828:SF3">
    <property type="entry name" value="THREONYLCARBAMOYL-AMP SYNTHASE"/>
    <property type="match status" value="1"/>
</dbReference>
<dbReference type="EMBL" id="FOCT01000003">
    <property type="protein sequence ID" value="SEN17087.1"/>
    <property type="molecule type" value="Genomic_DNA"/>
</dbReference>
<feature type="domain" description="YrdC-like" evidence="1">
    <location>
        <begin position="28"/>
        <end position="214"/>
    </location>
</feature>
<evidence type="ECO:0000313" key="2">
    <source>
        <dbReference type="EMBL" id="SEN17087.1"/>
    </source>
</evidence>
<accession>A0A1H8EE26</accession>
<dbReference type="AlphaFoldDB" id="A0A1H8EE26"/>
<evidence type="ECO:0000313" key="3">
    <source>
        <dbReference type="Proteomes" id="UP000183898"/>
    </source>
</evidence>
<reference evidence="2 3" key="1">
    <citation type="submission" date="2016-10" db="EMBL/GenBank/DDBJ databases">
        <authorList>
            <person name="de Groot N.N."/>
        </authorList>
    </citation>
    <scope>NUCLEOTIDE SEQUENCE [LARGE SCALE GENOMIC DNA]</scope>
    <source>
        <strain evidence="2 3">Nl18</strain>
    </source>
</reference>
<dbReference type="PROSITE" id="PS51163">
    <property type="entry name" value="YRDC"/>
    <property type="match status" value="1"/>
</dbReference>
<dbReference type="InterPro" id="IPR017945">
    <property type="entry name" value="DHBP_synth_RibB-like_a/b_dom"/>
</dbReference>
<dbReference type="PANTHER" id="PTHR42828">
    <property type="entry name" value="DHBP SYNTHASE RIBB-LIKE ALPHA/BETA DOMAIN-CONTAINING PROTEIN"/>
    <property type="match status" value="1"/>
</dbReference>
<sequence>MRAAFPKIQFAVCYVAQFFSIHPDNPQPRLIRQTSAIVRAGGVIVCPTDSCYALGGQLGDKNVMSRIRALRGVDEDHHFTLMCRDFTEISRYAKFDNTEYRLLKACTPGCYTFIFQATREVPRRLLHPKRNTIGVRIPDHAVVQALLAELNEPLLSSTLMLPGEELPLNDPLEIRARLEHRVELILDSGACGLEMSTVVDLTGDTPVLVRQGKGSLAPFGMPNG</sequence>
<dbReference type="SUPFAM" id="SSF55821">
    <property type="entry name" value="YrdC/RibB"/>
    <property type="match status" value="1"/>
</dbReference>
<organism evidence="2 3">
    <name type="scientific">Nitrosospira multiformis</name>
    <dbReference type="NCBI Taxonomy" id="1231"/>
    <lineage>
        <taxon>Bacteria</taxon>
        <taxon>Pseudomonadati</taxon>
        <taxon>Pseudomonadota</taxon>
        <taxon>Betaproteobacteria</taxon>
        <taxon>Nitrosomonadales</taxon>
        <taxon>Nitrosomonadaceae</taxon>
        <taxon>Nitrosospira</taxon>
    </lineage>
</organism>